<dbReference type="EMBL" id="DF836387">
    <property type="protein sequence ID" value="GAN05680.1"/>
    <property type="molecule type" value="Genomic_DNA"/>
</dbReference>
<feature type="transmembrane region" description="Helical" evidence="11">
    <location>
        <begin position="12"/>
        <end position="30"/>
    </location>
</feature>
<evidence type="ECO:0000259" key="13">
    <source>
        <dbReference type="PROSITE" id="PS50929"/>
    </source>
</evidence>
<evidence type="ECO:0000256" key="4">
    <source>
        <dbReference type="ARBA" id="ARBA00022737"/>
    </source>
</evidence>
<gene>
    <name evidence="14" type="ORF">MAM1_0098c05154</name>
</gene>
<dbReference type="Pfam" id="PF00664">
    <property type="entry name" value="ABC_membrane"/>
    <property type="match status" value="2"/>
</dbReference>
<feature type="transmembrane region" description="Helical" evidence="11">
    <location>
        <begin position="1253"/>
        <end position="1273"/>
    </location>
</feature>
<dbReference type="OrthoDB" id="6500128at2759"/>
<evidence type="ECO:0000256" key="2">
    <source>
        <dbReference type="ARBA" id="ARBA00022448"/>
    </source>
</evidence>
<evidence type="ECO:0000313" key="15">
    <source>
        <dbReference type="Proteomes" id="UP000053815"/>
    </source>
</evidence>
<dbReference type="FunFam" id="3.40.50.300:FF:000565">
    <property type="entry name" value="ABC bile acid transporter"/>
    <property type="match status" value="1"/>
</dbReference>
<evidence type="ECO:0000259" key="12">
    <source>
        <dbReference type="PROSITE" id="PS50893"/>
    </source>
</evidence>
<reference evidence="14" key="1">
    <citation type="submission" date="2014-09" db="EMBL/GenBank/DDBJ databases">
        <title>Draft genome sequence of an oleaginous Mucoromycotina fungus Mucor ambiguus NBRC6742.</title>
        <authorList>
            <person name="Takeda I."/>
            <person name="Yamane N."/>
            <person name="Morita T."/>
            <person name="Tamano K."/>
            <person name="Machida M."/>
            <person name="Baker S."/>
            <person name="Koike H."/>
        </authorList>
    </citation>
    <scope>NUCLEOTIDE SEQUENCE</scope>
    <source>
        <strain evidence="14">NBRC 6742</strain>
    </source>
</reference>
<feature type="transmembrane region" description="Helical" evidence="11">
    <location>
        <begin position="1039"/>
        <end position="1061"/>
    </location>
</feature>
<feature type="transmembrane region" description="Helical" evidence="11">
    <location>
        <begin position="953"/>
        <end position="974"/>
    </location>
</feature>
<evidence type="ECO:0000256" key="6">
    <source>
        <dbReference type="ARBA" id="ARBA00022840"/>
    </source>
</evidence>
<feature type="transmembrane region" description="Helical" evidence="11">
    <location>
        <begin position="132"/>
        <end position="153"/>
    </location>
</feature>
<proteinExistence type="predicted"/>
<keyword evidence="8 11" id="KW-0472">Membrane</keyword>
<keyword evidence="3 11" id="KW-0812">Transmembrane</keyword>
<evidence type="ECO:0000256" key="3">
    <source>
        <dbReference type="ARBA" id="ARBA00022692"/>
    </source>
</evidence>
<protein>
    <submittedName>
        <fullName evidence="14">ABC bile acid transporter, the ATP-binding cassette</fullName>
    </submittedName>
</protein>
<feature type="compositionally biased region" description="Polar residues" evidence="10">
    <location>
        <begin position="916"/>
        <end position="925"/>
    </location>
</feature>
<feature type="transmembrane region" description="Helical" evidence="11">
    <location>
        <begin position="159"/>
        <end position="181"/>
    </location>
</feature>
<dbReference type="CDD" id="cd18596">
    <property type="entry name" value="ABC_6TM_VMR1_D1_like"/>
    <property type="match status" value="1"/>
</dbReference>
<feature type="domain" description="ABC transporter" evidence="12">
    <location>
        <begin position="1317"/>
        <end position="1557"/>
    </location>
</feature>
<feature type="region of interest" description="Disordered" evidence="10">
    <location>
        <begin position="903"/>
        <end position="926"/>
    </location>
</feature>
<keyword evidence="4" id="KW-0677">Repeat</keyword>
<dbReference type="CDD" id="cd03250">
    <property type="entry name" value="ABCC_MRP_domain1"/>
    <property type="match status" value="1"/>
</dbReference>
<dbReference type="FunFam" id="3.40.50.300:FF:000825">
    <property type="entry name" value="ABC bile acid transporter"/>
    <property type="match status" value="1"/>
</dbReference>
<feature type="transmembrane region" description="Helical" evidence="11">
    <location>
        <begin position="99"/>
        <end position="120"/>
    </location>
</feature>
<evidence type="ECO:0000256" key="11">
    <source>
        <dbReference type="SAM" id="Phobius"/>
    </source>
</evidence>
<feature type="domain" description="ABC transmembrane type-1" evidence="13">
    <location>
        <begin position="1043"/>
        <end position="1281"/>
    </location>
</feature>
<dbReference type="SUPFAM" id="SSF90123">
    <property type="entry name" value="ABC transporter transmembrane region"/>
    <property type="match status" value="2"/>
</dbReference>
<keyword evidence="7 11" id="KW-1133">Transmembrane helix</keyword>
<evidence type="ECO:0000313" key="14">
    <source>
        <dbReference type="EMBL" id="GAN05680.1"/>
    </source>
</evidence>
<dbReference type="STRING" id="91626.A0A0C9LUV4"/>
<keyword evidence="5" id="KW-0547">Nucleotide-binding</keyword>
<feature type="transmembrane region" description="Helical" evidence="11">
    <location>
        <begin position="266"/>
        <end position="287"/>
    </location>
</feature>
<organism evidence="14">
    <name type="scientific">Mucor ambiguus</name>
    <dbReference type="NCBI Taxonomy" id="91626"/>
    <lineage>
        <taxon>Eukaryota</taxon>
        <taxon>Fungi</taxon>
        <taxon>Fungi incertae sedis</taxon>
        <taxon>Mucoromycota</taxon>
        <taxon>Mucoromycotina</taxon>
        <taxon>Mucoromycetes</taxon>
        <taxon>Mucorales</taxon>
        <taxon>Mucorineae</taxon>
        <taxon>Mucoraceae</taxon>
        <taxon>Mucor</taxon>
    </lineage>
</organism>
<dbReference type="Gene3D" id="1.20.1560.10">
    <property type="entry name" value="ABC transporter type 1, transmembrane domain"/>
    <property type="match status" value="2"/>
</dbReference>
<evidence type="ECO:0000256" key="9">
    <source>
        <dbReference type="ARBA" id="ARBA00023180"/>
    </source>
</evidence>
<name>A0A0C9LUV4_9FUNG</name>
<feature type="domain" description="ABC transporter" evidence="12">
    <location>
        <begin position="639"/>
        <end position="900"/>
    </location>
</feature>
<feature type="transmembrane region" description="Helical" evidence="11">
    <location>
        <begin position="526"/>
        <end position="547"/>
    </location>
</feature>
<dbReference type="PANTHER" id="PTHR24223:SF353">
    <property type="entry name" value="ABC TRANSPORTER ATP-BINDING PROTEIN_PERMEASE VMR1-RELATED"/>
    <property type="match status" value="1"/>
</dbReference>
<dbReference type="InterPro" id="IPR003439">
    <property type="entry name" value="ABC_transporter-like_ATP-bd"/>
</dbReference>
<dbReference type="CDD" id="cd03244">
    <property type="entry name" value="ABCC_MRP_domain2"/>
    <property type="match status" value="1"/>
</dbReference>
<evidence type="ECO:0000256" key="1">
    <source>
        <dbReference type="ARBA" id="ARBA00004141"/>
    </source>
</evidence>
<feature type="compositionally biased region" description="Acidic residues" evidence="10">
    <location>
        <begin position="903"/>
        <end position="913"/>
    </location>
</feature>
<feature type="domain" description="ABC transmembrane type-1" evidence="13">
    <location>
        <begin position="276"/>
        <end position="586"/>
    </location>
</feature>
<keyword evidence="2" id="KW-0813">Transport</keyword>
<feature type="transmembrane region" description="Helical" evidence="11">
    <location>
        <begin position="1126"/>
        <end position="1156"/>
    </location>
</feature>
<feature type="transmembrane region" description="Helical" evidence="11">
    <location>
        <begin position="1215"/>
        <end position="1247"/>
    </location>
</feature>
<evidence type="ECO:0000256" key="7">
    <source>
        <dbReference type="ARBA" id="ARBA00022989"/>
    </source>
</evidence>
<dbReference type="Proteomes" id="UP000053815">
    <property type="component" value="Unassembled WGS sequence"/>
</dbReference>
<dbReference type="Pfam" id="PF00005">
    <property type="entry name" value="ABC_tran"/>
    <property type="match status" value="2"/>
</dbReference>
<dbReference type="GO" id="GO:0005524">
    <property type="term" value="F:ATP binding"/>
    <property type="evidence" value="ECO:0007669"/>
    <property type="project" value="UniProtKB-KW"/>
</dbReference>
<dbReference type="SMART" id="SM00382">
    <property type="entry name" value="AAA"/>
    <property type="match status" value="2"/>
</dbReference>
<dbReference type="CDD" id="cd18604">
    <property type="entry name" value="ABC_6TM_VMR1_D2_like"/>
    <property type="match status" value="1"/>
</dbReference>
<dbReference type="InterPro" id="IPR011527">
    <property type="entry name" value="ABC1_TM_dom"/>
</dbReference>
<dbReference type="SUPFAM" id="SSF52540">
    <property type="entry name" value="P-loop containing nucleoside triphosphate hydrolases"/>
    <property type="match status" value="2"/>
</dbReference>
<accession>A0A0C9LUV4</accession>
<dbReference type="InterPro" id="IPR036640">
    <property type="entry name" value="ABC1_TM_sf"/>
</dbReference>
<feature type="transmembrane region" description="Helical" evidence="11">
    <location>
        <begin position="435"/>
        <end position="456"/>
    </location>
</feature>
<dbReference type="PROSITE" id="PS00211">
    <property type="entry name" value="ABC_TRANSPORTER_1"/>
    <property type="match status" value="2"/>
</dbReference>
<dbReference type="InterPro" id="IPR027417">
    <property type="entry name" value="P-loop_NTPase"/>
</dbReference>
<dbReference type="PANTHER" id="PTHR24223">
    <property type="entry name" value="ATP-BINDING CASSETTE SUB-FAMILY C"/>
    <property type="match status" value="1"/>
</dbReference>
<evidence type="ECO:0000256" key="10">
    <source>
        <dbReference type="SAM" id="MobiDB-lite"/>
    </source>
</evidence>
<dbReference type="PROSITE" id="PS50893">
    <property type="entry name" value="ABC_TRANSPORTER_2"/>
    <property type="match status" value="2"/>
</dbReference>
<feature type="transmembrane region" description="Helical" evidence="11">
    <location>
        <begin position="70"/>
        <end position="87"/>
    </location>
</feature>
<dbReference type="InterPro" id="IPR050173">
    <property type="entry name" value="ABC_transporter_C-like"/>
</dbReference>
<keyword evidence="6 14" id="KW-0067">ATP-binding</keyword>
<comment type="subcellular location">
    <subcellularLocation>
        <location evidence="1">Membrane</location>
        <topology evidence="1">Multi-pass membrane protein</topology>
    </subcellularLocation>
</comment>
<feature type="transmembrane region" description="Helical" evidence="11">
    <location>
        <begin position="313"/>
        <end position="341"/>
    </location>
</feature>
<dbReference type="Gene3D" id="3.40.50.300">
    <property type="entry name" value="P-loop containing nucleotide triphosphate hydrolases"/>
    <property type="match status" value="2"/>
</dbReference>
<dbReference type="GO" id="GO:0016887">
    <property type="term" value="F:ATP hydrolysis activity"/>
    <property type="evidence" value="ECO:0007669"/>
    <property type="project" value="InterPro"/>
</dbReference>
<dbReference type="InterPro" id="IPR003593">
    <property type="entry name" value="AAA+_ATPase"/>
</dbReference>
<keyword evidence="15" id="KW-1185">Reference proteome</keyword>
<keyword evidence="9" id="KW-0325">Glycoprotein</keyword>
<dbReference type="GO" id="GO:0140359">
    <property type="term" value="F:ABC-type transporter activity"/>
    <property type="evidence" value="ECO:0007669"/>
    <property type="project" value="InterPro"/>
</dbReference>
<evidence type="ECO:0000256" key="8">
    <source>
        <dbReference type="ARBA" id="ARBA00023136"/>
    </source>
</evidence>
<dbReference type="PROSITE" id="PS50929">
    <property type="entry name" value="ABC_TM1F"/>
    <property type="match status" value="2"/>
</dbReference>
<evidence type="ECO:0000256" key="5">
    <source>
        <dbReference type="ARBA" id="ARBA00022741"/>
    </source>
</evidence>
<sequence length="1579" mass="177749">MGSLNEIPATFWFSICQVVVLTASSLIFSIQRAYSHHQKLNADPAVPIKRDTERDIANVPFANGNRLSRLNFETLVLTIISVYIFYVHTQQQQQHQHDAVYTVIGSAFTFITWIYCLMLSMTAIRYPLPSSVGWTLNVHLFTLYLVLWVSSIGNALVSWYQTSIVSLVLILPVILGLDLVYTTATVKRGSPFLDEHHQPVISSNVESIIGTLYFFWITPIINTVNSKGKDLTDDDLPRLPITHRPFNLFYCFGVSRGKRLLYRIYLANRLSLAVQLSLSVTIALVMYGQPLFLNKLLLLIQDMSTGGADDRSLILGFGYIVGMALFNILSSLVIAQLWFYAQSSVQIRIRSMLNIELYRKTLRRMDTSISSGKKRASAADKKEEGGTAAIDESNVSSATGLIVNLMSTDAARIADFATQWNTLVRAPTELVFGIYFLYRLLGWSSMMGLLVIVATVPLNHFNTKWFIRLQAQLMKTRDKRVSLMNEVLQGIRQIKFFAWESNWSKRILESREAELRCIKKTYLSEVVFLLLWQGTPLMVTTVAFWSFTKLQGEQLTAPIAFTSIAIFNELRAAFSIIPEAAVRLFETLISVKRIEDYLNEDEISTDATIDTDSDAVKIGFSNTTVCWPTSNTLSEESEDSCSDVTAGQDLEEEATFTLKDLSVIFPNDKLSLICGGTGSGKTLLMLSLLGETEIKQGTVYCPRSATPSTLDESTAITSIHLSEQESDHTVPPNWILQDAIAYVAQTAWLQNASIKDNILFGLPFIKKRYHATLAACALVKDLSYLEDGDSTEIGEKGITLSGGQKARVSLARAVYSRAQNVLMDDVLSAVDAHTAKHLYQQCLLGPLMKNRTQILITHHVNLCIQGSAHVVYVKEGRIQLSGSPADLRQEGKLELIFEESTVEQEEEEEEDREDQTANVDGQQEQALERKAPKVLVEKEGRAQGKVKFRLYRLYFKLVGSWFFWLFFFFTVFTARGLDITSTWWLKTWAQSYESNNHNMTSFAIENGHNNNNQAFARLHQSVFMSAFTLKDDNAHDTDYYLNIYVLINLVSILFGLTRYVTTFSGGIRAGRKLYVLLLDRVLKAPLRFFDTTPIGRVVNRFSKDFETIDTSVPFDMVQFCVQWTTVISILLVATSVLPVLIVPMILVALTNIYFGLRFVAASRELKRMDSVSRSPLFTHFSESIVGVATIRAFGMTQHFMLDMLRKIDNNSRPMYYAYSVSRWVSVRIALMGSLITLLTGTFILFNLGNMDAAMAGFCLSYVTVFTDMIYWGVRRYTSLEMNFNSVERVVEFLEMDQEAPTATDVKPPLEWPNQGAIKVDNLHVRYAADLEPVLRGLTFSINPMEKVGIVGRTGSGKSTLALSFFRFIEASEGSILIDDVDISKIGTKDLRSNLTIIPQDPVLFSGTLGSNMDPFDQFTQEEIFTALRRVHLLNDTSDQDVNQNVFKDLTTSVSEGGKNFSQGQRQLLCLARALLKRSKLVLMDEATASVDFETDKAIQKAITTEFRDSTILCIAHRLNTVIEYDRILVLDHGEILEFASPLDLLQDEDSAFYKMCRNSGEFDNLLELAKAKHQLVDIS</sequence>
<dbReference type="InterPro" id="IPR017871">
    <property type="entry name" value="ABC_transporter-like_CS"/>
</dbReference>
<dbReference type="GO" id="GO:0000329">
    <property type="term" value="C:fungal-type vacuole membrane"/>
    <property type="evidence" value="ECO:0007669"/>
    <property type="project" value="TreeGrafter"/>
</dbReference>